<feature type="transmembrane region" description="Helical" evidence="10">
    <location>
        <begin position="70"/>
        <end position="93"/>
    </location>
</feature>
<evidence type="ECO:0000256" key="6">
    <source>
        <dbReference type="ARBA" id="ARBA00022989"/>
    </source>
</evidence>
<dbReference type="InterPro" id="IPR006303">
    <property type="entry name" value="FliR"/>
</dbReference>
<evidence type="ECO:0000313" key="12">
    <source>
        <dbReference type="Proteomes" id="UP000316473"/>
    </source>
</evidence>
<dbReference type="GO" id="GO:0009425">
    <property type="term" value="C:bacterial-type flagellum basal body"/>
    <property type="evidence" value="ECO:0007669"/>
    <property type="project" value="UniProtKB-SubCell"/>
</dbReference>
<keyword evidence="8 10" id="KW-0975">Bacterial flagellum</keyword>
<dbReference type="EMBL" id="AP019755">
    <property type="protein sequence ID" value="BBL35473.1"/>
    <property type="molecule type" value="Genomic_DNA"/>
</dbReference>
<dbReference type="GO" id="GO:0005886">
    <property type="term" value="C:plasma membrane"/>
    <property type="evidence" value="ECO:0007669"/>
    <property type="project" value="UniProtKB-SubCell"/>
</dbReference>
<dbReference type="PANTHER" id="PTHR30065:SF8">
    <property type="entry name" value="FLAGELLAR BIOSYNTHETIC PROTEIN FLIR"/>
    <property type="match status" value="1"/>
</dbReference>
<accession>A0A4Y1YRA9</accession>
<feature type="transmembrane region" description="Helical" evidence="10">
    <location>
        <begin position="12"/>
        <end position="33"/>
    </location>
</feature>
<evidence type="ECO:0000256" key="3">
    <source>
        <dbReference type="ARBA" id="ARBA00021717"/>
    </source>
</evidence>
<evidence type="ECO:0000256" key="7">
    <source>
        <dbReference type="ARBA" id="ARBA00023136"/>
    </source>
</evidence>
<evidence type="ECO:0000256" key="2">
    <source>
        <dbReference type="ARBA" id="ARBA00009772"/>
    </source>
</evidence>
<keyword evidence="4 10" id="KW-1003">Cell membrane</keyword>
<dbReference type="KEGG" id="nst:Nstercoris_01741"/>
<proteinExistence type="inferred from homology"/>
<dbReference type="PRINTS" id="PR00953">
    <property type="entry name" value="TYPE3IMRPROT"/>
</dbReference>
<keyword evidence="6 10" id="KW-1133">Transmembrane helix</keyword>
<protein>
    <recommendedName>
        <fullName evidence="3 9">Flagellar biosynthetic protein FliR</fullName>
    </recommendedName>
</protein>
<feature type="transmembrane region" description="Helical" evidence="10">
    <location>
        <begin position="183"/>
        <end position="205"/>
    </location>
</feature>
<organism evidence="11 12">
    <name type="scientific">Nitrosomonas stercoris</name>
    <dbReference type="NCBI Taxonomy" id="1444684"/>
    <lineage>
        <taxon>Bacteria</taxon>
        <taxon>Pseudomonadati</taxon>
        <taxon>Pseudomonadota</taxon>
        <taxon>Betaproteobacteria</taxon>
        <taxon>Nitrosomonadales</taxon>
        <taxon>Nitrosomonadaceae</taxon>
        <taxon>Nitrosomonas</taxon>
    </lineage>
</organism>
<feature type="transmembrane region" description="Helical" evidence="10">
    <location>
        <begin position="40"/>
        <end position="58"/>
    </location>
</feature>
<evidence type="ECO:0000256" key="1">
    <source>
        <dbReference type="ARBA" id="ARBA00002578"/>
    </source>
</evidence>
<evidence type="ECO:0000256" key="9">
    <source>
        <dbReference type="NCBIfam" id="TIGR01400"/>
    </source>
</evidence>
<name>A0A4Y1YRA9_9PROT</name>
<reference evidence="11 12" key="1">
    <citation type="submission" date="2019-06" db="EMBL/GenBank/DDBJ databases">
        <title>Nitrosomonas stercoris KYUHI-S whole genome shotgun sequence.</title>
        <authorList>
            <person name="Nakagawa T."/>
            <person name="Tsuchiya Y."/>
            <person name="Takahashi R."/>
        </authorList>
    </citation>
    <scope>NUCLEOTIDE SEQUENCE [LARGE SCALE GENOMIC DNA]</scope>
    <source>
        <strain evidence="11 12">KYUHI-S</strain>
    </source>
</reference>
<evidence type="ECO:0000256" key="8">
    <source>
        <dbReference type="ARBA" id="ARBA00023143"/>
    </source>
</evidence>
<dbReference type="InterPro" id="IPR002010">
    <property type="entry name" value="T3SS_IM_R"/>
</dbReference>
<keyword evidence="12" id="KW-1185">Reference proteome</keyword>
<feature type="transmembrane region" description="Helical" evidence="10">
    <location>
        <begin position="212"/>
        <end position="234"/>
    </location>
</feature>
<evidence type="ECO:0000313" key="11">
    <source>
        <dbReference type="EMBL" id="BBL35473.1"/>
    </source>
</evidence>
<dbReference type="Proteomes" id="UP000316473">
    <property type="component" value="Chromosome"/>
</dbReference>
<evidence type="ECO:0000256" key="4">
    <source>
        <dbReference type="ARBA" id="ARBA00022475"/>
    </source>
</evidence>
<dbReference type="GO" id="GO:0006605">
    <property type="term" value="P:protein targeting"/>
    <property type="evidence" value="ECO:0007669"/>
    <property type="project" value="UniProtKB-UniRule"/>
</dbReference>
<dbReference type="NCBIfam" id="TIGR01400">
    <property type="entry name" value="fliR"/>
    <property type="match status" value="1"/>
</dbReference>
<sequence>MFSITAEQLNSWLVTLIWPLARILAFVAATPLLGSSSIPIQVRLGLAIFITLIVAPLLPPLPMVEPGFGVGLIILLQQIVIGLAIGFSIRIIFTAVEMTGEITGLQMGLGFATFFDPQQSSQVQLVGRFYGLLATLMFLAIDGHLQVIDIFVHSFTTLPIGMHGMESTSFTAIVNWGAEIFKLGLHLALPVLAALLITNLALGILTRAAPQLNIFAVGFPLTLGIGLLVMSWALPYFTPVLMRMFQASFDVMRALAETSSNLTDMH</sequence>
<dbReference type="GO" id="GO:0044780">
    <property type="term" value="P:bacterial-type flagellum assembly"/>
    <property type="evidence" value="ECO:0007669"/>
    <property type="project" value="UniProtKB-UniRule"/>
</dbReference>
<keyword evidence="5 10" id="KW-0812">Transmembrane</keyword>
<dbReference type="Pfam" id="PF01311">
    <property type="entry name" value="Bac_export_1"/>
    <property type="match status" value="1"/>
</dbReference>
<dbReference type="PANTHER" id="PTHR30065">
    <property type="entry name" value="FLAGELLAR BIOSYNTHETIC PROTEIN FLIR"/>
    <property type="match status" value="1"/>
</dbReference>
<feature type="transmembrane region" description="Helical" evidence="10">
    <location>
        <begin position="129"/>
        <end position="152"/>
    </location>
</feature>
<keyword evidence="7 10" id="KW-0472">Membrane</keyword>
<comment type="function">
    <text evidence="1 10">Role in flagellar biosynthesis.</text>
</comment>
<comment type="similarity">
    <text evidence="2 10">Belongs to the FliR/MopE/SpaR family.</text>
</comment>
<evidence type="ECO:0000256" key="5">
    <source>
        <dbReference type="ARBA" id="ARBA00022692"/>
    </source>
</evidence>
<comment type="subcellular location">
    <subcellularLocation>
        <location evidence="10">Cell membrane</location>
        <topology evidence="10">Multi-pass membrane protein</topology>
    </subcellularLocation>
    <subcellularLocation>
        <location evidence="10">Bacterial flagellum basal body</location>
    </subcellularLocation>
</comment>
<gene>
    <name evidence="11" type="ORF">Nstercoris_01741</name>
</gene>
<dbReference type="AlphaFoldDB" id="A0A4Y1YRA9"/>
<evidence type="ECO:0000256" key="10">
    <source>
        <dbReference type="RuleBase" id="RU362071"/>
    </source>
</evidence>